<reference evidence="2" key="1">
    <citation type="journal article" date="2023" name="Mol. Phylogenet. Evol.">
        <title>Genome-scale phylogeny and comparative genomics of the fungal order Sordariales.</title>
        <authorList>
            <person name="Hensen N."/>
            <person name="Bonometti L."/>
            <person name="Westerberg I."/>
            <person name="Brannstrom I.O."/>
            <person name="Guillou S."/>
            <person name="Cros-Aarteil S."/>
            <person name="Calhoun S."/>
            <person name="Haridas S."/>
            <person name="Kuo A."/>
            <person name="Mondo S."/>
            <person name="Pangilinan J."/>
            <person name="Riley R."/>
            <person name="LaButti K."/>
            <person name="Andreopoulos B."/>
            <person name="Lipzen A."/>
            <person name="Chen C."/>
            <person name="Yan M."/>
            <person name="Daum C."/>
            <person name="Ng V."/>
            <person name="Clum A."/>
            <person name="Steindorff A."/>
            <person name="Ohm R.A."/>
            <person name="Martin F."/>
            <person name="Silar P."/>
            <person name="Natvig D.O."/>
            <person name="Lalanne C."/>
            <person name="Gautier V."/>
            <person name="Ament-Velasquez S.L."/>
            <person name="Kruys A."/>
            <person name="Hutchinson M.I."/>
            <person name="Powell A.J."/>
            <person name="Barry K."/>
            <person name="Miller A.N."/>
            <person name="Grigoriev I.V."/>
            <person name="Debuchy R."/>
            <person name="Gladieux P."/>
            <person name="Hiltunen Thoren M."/>
            <person name="Johannesson H."/>
        </authorList>
    </citation>
    <scope>NUCLEOTIDE SEQUENCE</scope>
    <source>
        <strain evidence="2">CBS 958.72</strain>
    </source>
</reference>
<keyword evidence="3" id="KW-1185">Reference proteome</keyword>
<feature type="chain" id="PRO_5042150359" description="Apple domain-containing protein" evidence="1">
    <location>
        <begin position="17"/>
        <end position="360"/>
    </location>
</feature>
<dbReference type="EMBL" id="JAULSN010000004">
    <property type="protein sequence ID" value="KAK3373653.1"/>
    <property type="molecule type" value="Genomic_DNA"/>
</dbReference>
<name>A0AAE0KBF6_9PEZI</name>
<proteinExistence type="predicted"/>
<reference evidence="2" key="2">
    <citation type="submission" date="2023-06" db="EMBL/GenBank/DDBJ databases">
        <authorList>
            <consortium name="Lawrence Berkeley National Laboratory"/>
            <person name="Haridas S."/>
            <person name="Hensen N."/>
            <person name="Bonometti L."/>
            <person name="Westerberg I."/>
            <person name="Brannstrom I.O."/>
            <person name="Guillou S."/>
            <person name="Cros-Aarteil S."/>
            <person name="Calhoun S."/>
            <person name="Kuo A."/>
            <person name="Mondo S."/>
            <person name="Pangilinan J."/>
            <person name="Riley R."/>
            <person name="Labutti K."/>
            <person name="Andreopoulos B."/>
            <person name="Lipzen A."/>
            <person name="Chen C."/>
            <person name="Yanf M."/>
            <person name="Daum C."/>
            <person name="Ng V."/>
            <person name="Clum A."/>
            <person name="Steindorff A."/>
            <person name="Ohm R."/>
            <person name="Martin F."/>
            <person name="Silar P."/>
            <person name="Natvig D."/>
            <person name="Lalanne C."/>
            <person name="Gautier V."/>
            <person name="Ament-Velasquez S.L."/>
            <person name="Kruys A."/>
            <person name="Hutchinson M.I."/>
            <person name="Powell A.J."/>
            <person name="Barry K."/>
            <person name="Miller A.N."/>
            <person name="Grigoriev I.V."/>
            <person name="Debuchy R."/>
            <person name="Gladieux P."/>
            <person name="Thoren M.H."/>
            <person name="Johannesson H."/>
        </authorList>
    </citation>
    <scope>NUCLEOTIDE SEQUENCE</scope>
    <source>
        <strain evidence="2">CBS 958.72</strain>
    </source>
</reference>
<gene>
    <name evidence="2" type="ORF">B0T24DRAFT_703457</name>
</gene>
<evidence type="ECO:0000256" key="1">
    <source>
        <dbReference type="SAM" id="SignalP"/>
    </source>
</evidence>
<feature type="signal peptide" evidence="1">
    <location>
        <begin position="1"/>
        <end position="16"/>
    </location>
</feature>
<accession>A0AAE0KBF6</accession>
<organism evidence="2 3">
    <name type="scientific">Lasiosphaeria ovina</name>
    <dbReference type="NCBI Taxonomy" id="92902"/>
    <lineage>
        <taxon>Eukaryota</taxon>
        <taxon>Fungi</taxon>
        <taxon>Dikarya</taxon>
        <taxon>Ascomycota</taxon>
        <taxon>Pezizomycotina</taxon>
        <taxon>Sordariomycetes</taxon>
        <taxon>Sordariomycetidae</taxon>
        <taxon>Sordariales</taxon>
        <taxon>Lasiosphaeriaceae</taxon>
        <taxon>Lasiosphaeria</taxon>
    </lineage>
</organism>
<keyword evidence="1" id="KW-0732">Signal</keyword>
<evidence type="ECO:0000313" key="2">
    <source>
        <dbReference type="EMBL" id="KAK3373653.1"/>
    </source>
</evidence>
<protein>
    <recommendedName>
        <fullName evidence="4">Apple domain-containing protein</fullName>
    </recommendedName>
</protein>
<evidence type="ECO:0000313" key="3">
    <source>
        <dbReference type="Proteomes" id="UP001287356"/>
    </source>
</evidence>
<dbReference type="AlphaFoldDB" id="A0AAE0KBF6"/>
<comment type="caution">
    <text evidence="2">The sequence shown here is derived from an EMBL/GenBank/DDBJ whole genome shotgun (WGS) entry which is preliminary data.</text>
</comment>
<dbReference type="Proteomes" id="UP001287356">
    <property type="component" value="Unassembled WGS sequence"/>
</dbReference>
<sequence>MHLTQFIAFGLPLVAASPVIPKPKPVDECKAVNIVVDVLKLNKATPFCSSFLSIKTSTATAYATVTSTSTKQVQGPTITSTDYLPPITATSVAGQLVTETTTVTGEAVSTISGVTTTTSTAWTTTTVYYSLGVNGRKRSPDADISALPIAPRGAPKLPPFVAAFASSAISKACSCLSIPTPVATVTLGTTATAIATATGPPVTVAVSLGTTTTLHSTSLSTSTATAHTTTTVLTTQYSTASAVVTSTATVSRLAVCSPGPNAPYNKPLGYPSRLDLDSSQHPTDLPDAQTCCESCYARQNCVAASFLASQGTCFFAIAVSSAGTSPAPPQLGDRCPLGVGGNGITSPGQGGSWFPGPCVN</sequence>
<evidence type="ECO:0008006" key="4">
    <source>
        <dbReference type="Google" id="ProtNLM"/>
    </source>
</evidence>